<protein>
    <recommendedName>
        <fullName evidence="3">SatD family (SatD)</fullName>
    </recommendedName>
</protein>
<organism evidence="1 2">
    <name type="scientific">Reichenbachiella agariperforans</name>
    <dbReference type="NCBI Taxonomy" id="156994"/>
    <lineage>
        <taxon>Bacteria</taxon>
        <taxon>Pseudomonadati</taxon>
        <taxon>Bacteroidota</taxon>
        <taxon>Cytophagia</taxon>
        <taxon>Cytophagales</taxon>
        <taxon>Reichenbachiellaceae</taxon>
        <taxon>Reichenbachiella</taxon>
    </lineage>
</organism>
<dbReference type="EMBL" id="FRAA01000001">
    <property type="protein sequence ID" value="SHJ47565.1"/>
    <property type="molecule type" value="Genomic_DNA"/>
</dbReference>
<dbReference type="RefSeq" id="WP_073118675.1">
    <property type="nucleotide sequence ID" value="NZ_FRAA01000001.1"/>
</dbReference>
<name>A0A1M6JLI5_REIAG</name>
<sequence length="202" mass="22184">MKSTKAVITGDIINSRAGDASEWLIPLKSALTHYGRSPQQWEIYRGDSFQLILPPEQALLAAIHIKASVRQSKAHDVRMAIGLGDQDHTADKITESNGTAFVRSGECFESLKKQTLAIRSSHDVLNEPINLMLSLALLTANHWSATVAGVVTTVLTHTDKNQIEIAERLGKSQSSVSEALKRGGFEEIMQLNAYYQSKLSQL</sequence>
<accession>A0A1M6JLI5</accession>
<dbReference type="STRING" id="156994.SAMN04488028_101238"/>
<keyword evidence="2" id="KW-1185">Reference proteome</keyword>
<evidence type="ECO:0000313" key="1">
    <source>
        <dbReference type="EMBL" id="SHJ47565.1"/>
    </source>
</evidence>
<reference evidence="2" key="1">
    <citation type="submission" date="2016-11" db="EMBL/GenBank/DDBJ databases">
        <authorList>
            <person name="Varghese N."/>
            <person name="Submissions S."/>
        </authorList>
    </citation>
    <scope>NUCLEOTIDE SEQUENCE [LARGE SCALE GENOMIC DNA]</scope>
    <source>
        <strain evidence="2">DSM 26134</strain>
    </source>
</reference>
<proteinExistence type="predicted"/>
<dbReference type="AlphaFoldDB" id="A0A1M6JLI5"/>
<dbReference type="Proteomes" id="UP000184474">
    <property type="component" value="Unassembled WGS sequence"/>
</dbReference>
<evidence type="ECO:0008006" key="3">
    <source>
        <dbReference type="Google" id="ProtNLM"/>
    </source>
</evidence>
<gene>
    <name evidence="1" type="ORF">SAMN04488028_101238</name>
</gene>
<evidence type="ECO:0000313" key="2">
    <source>
        <dbReference type="Proteomes" id="UP000184474"/>
    </source>
</evidence>